<dbReference type="STRING" id="1849047.A0A3D8RAR4"/>
<dbReference type="GO" id="GO:0000981">
    <property type="term" value="F:DNA-binding transcription factor activity, RNA polymerase II-specific"/>
    <property type="evidence" value="ECO:0007669"/>
    <property type="project" value="InterPro"/>
</dbReference>
<evidence type="ECO:0000313" key="5">
    <source>
        <dbReference type="EMBL" id="RDW71070.1"/>
    </source>
</evidence>
<dbReference type="GO" id="GO:0000976">
    <property type="term" value="F:transcription cis-regulatory region binding"/>
    <property type="evidence" value="ECO:0007669"/>
    <property type="project" value="TreeGrafter"/>
</dbReference>
<protein>
    <recommendedName>
        <fullName evidence="4">Zn(2)-C6 fungal-type domain-containing protein</fullName>
    </recommendedName>
</protein>
<feature type="domain" description="Zn(2)-C6 fungal-type" evidence="4">
    <location>
        <begin position="13"/>
        <end position="41"/>
    </location>
</feature>
<dbReference type="Pfam" id="PF11951">
    <property type="entry name" value="Fungal_trans_2"/>
    <property type="match status" value="1"/>
</dbReference>
<dbReference type="GO" id="GO:0045944">
    <property type="term" value="P:positive regulation of transcription by RNA polymerase II"/>
    <property type="evidence" value="ECO:0007669"/>
    <property type="project" value="TreeGrafter"/>
</dbReference>
<dbReference type="PROSITE" id="PS00463">
    <property type="entry name" value="ZN2_CY6_FUNGAL_1"/>
    <property type="match status" value="1"/>
</dbReference>
<dbReference type="AlphaFoldDB" id="A0A3D8RAR4"/>
<dbReference type="SMART" id="SM00066">
    <property type="entry name" value="GAL4"/>
    <property type="match status" value="1"/>
</dbReference>
<dbReference type="Gene3D" id="4.10.240.10">
    <property type="entry name" value="Zn(2)-C6 fungal-type DNA-binding domain"/>
    <property type="match status" value="1"/>
</dbReference>
<proteinExistence type="predicted"/>
<dbReference type="PANTHER" id="PTHR37534">
    <property type="entry name" value="TRANSCRIPTIONAL ACTIVATOR PROTEIN UGA3"/>
    <property type="match status" value="1"/>
</dbReference>
<dbReference type="OrthoDB" id="3477330at2759"/>
<sequence length="585" mass="65466">MANKIKKTKTYTGCWTCRARRVKCGQEKPACLRCRNALLSCKGYQAALTWPDSERAKGRQRMLVLDQGSERHWHVMSPGALWSALTTLDSVPRETSLTIGLFGVFPVSRNSAVGSETEPMNSSASTHLCSSNTSHEKPDKNKNAILKPSSIHQDLTRAESDPIKTQKLDNNKYSGSSSILRVLNHAAYHLEAPLQNPLPIKSREGRQLMHYWITYLSHLMLPVPSDENPFQTLMIPLALSAAEQRQDSAGTSTLLYSLYAVAAISQENRSSGQTKQHGVLSAKYLQFSFHYLRRSLSEPNPDHPEAILSAIIMLLLTSIFNEEATDWRVHLRGAFTWLQTVGKSTWKSTREASRVYEIFLNLEAFRPAHPALALELEPWNPNPQGAAEAETAGEPNQRMMSVFGITQPVFECIIEINSLIYSGREPPARVLQALERKIRDSVPQRSDGSGQTAQEQLAHLHARVGHVATELYFSRGLRREPLGKVQGLVRQSVELLDRIMRLAAGQNLSGLLWPAFMTGCEADEAESRGRIEAYFDDREALGIGNVTDARTVIREVWQRRDKAKGLVDVKWHEVMLDLGINILLS</sequence>
<dbReference type="GO" id="GO:0008270">
    <property type="term" value="F:zinc ion binding"/>
    <property type="evidence" value="ECO:0007669"/>
    <property type="project" value="InterPro"/>
</dbReference>
<keyword evidence="2" id="KW-0539">Nucleus</keyword>
<dbReference type="InterPro" id="IPR001138">
    <property type="entry name" value="Zn2Cys6_DnaBD"/>
</dbReference>
<feature type="compositionally biased region" description="Basic and acidic residues" evidence="3">
    <location>
        <begin position="154"/>
        <end position="170"/>
    </location>
</feature>
<evidence type="ECO:0000256" key="3">
    <source>
        <dbReference type="SAM" id="MobiDB-lite"/>
    </source>
</evidence>
<feature type="compositionally biased region" description="Polar residues" evidence="3">
    <location>
        <begin position="114"/>
        <end position="133"/>
    </location>
</feature>
<organism evidence="5 6">
    <name type="scientific">Coleophoma cylindrospora</name>
    <dbReference type="NCBI Taxonomy" id="1849047"/>
    <lineage>
        <taxon>Eukaryota</taxon>
        <taxon>Fungi</taxon>
        <taxon>Dikarya</taxon>
        <taxon>Ascomycota</taxon>
        <taxon>Pezizomycotina</taxon>
        <taxon>Leotiomycetes</taxon>
        <taxon>Helotiales</taxon>
        <taxon>Dermateaceae</taxon>
        <taxon>Coleophoma</taxon>
    </lineage>
</organism>
<dbReference type="InterPro" id="IPR021858">
    <property type="entry name" value="Fun_TF"/>
</dbReference>
<name>A0A3D8RAR4_9HELO</name>
<feature type="region of interest" description="Disordered" evidence="3">
    <location>
        <begin position="114"/>
        <end position="170"/>
    </location>
</feature>
<dbReference type="PANTHER" id="PTHR37534:SF49">
    <property type="entry name" value="LYSINE BIOSYNTHESIS REGULATORY PROTEIN LYS14"/>
    <property type="match status" value="1"/>
</dbReference>
<dbReference type="InterPro" id="IPR036864">
    <property type="entry name" value="Zn2-C6_fun-type_DNA-bd_sf"/>
</dbReference>
<comment type="subcellular location">
    <subcellularLocation>
        <location evidence="1">Nucleus</location>
    </subcellularLocation>
</comment>
<accession>A0A3D8RAR4</accession>
<evidence type="ECO:0000256" key="1">
    <source>
        <dbReference type="ARBA" id="ARBA00004123"/>
    </source>
</evidence>
<comment type="caution">
    <text evidence="5">The sequence shown here is derived from an EMBL/GenBank/DDBJ whole genome shotgun (WGS) entry which is preliminary data.</text>
</comment>
<keyword evidence="6" id="KW-1185">Reference proteome</keyword>
<evidence type="ECO:0000259" key="4">
    <source>
        <dbReference type="PROSITE" id="PS50048"/>
    </source>
</evidence>
<dbReference type="Proteomes" id="UP000256645">
    <property type="component" value="Unassembled WGS sequence"/>
</dbReference>
<dbReference type="SUPFAM" id="SSF57701">
    <property type="entry name" value="Zn2/Cys6 DNA-binding domain"/>
    <property type="match status" value="1"/>
</dbReference>
<reference evidence="5 6" key="1">
    <citation type="journal article" date="2018" name="IMA Fungus">
        <title>IMA Genome-F 9: Draft genome sequence of Annulohypoxylon stygium, Aspergillus mulundensis, Berkeleyomyces basicola (syn. Thielaviopsis basicola), Ceratocystis smalleyi, two Cercospora beticola strains, Coleophoma cylindrospora, Fusarium fracticaudum, Phialophora cf. hyalina, and Morchella septimelata.</title>
        <authorList>
            <person name="Wingfield B.D."/>
            <person name="Bills G.F."/>
            <person name="Dong Y."/>
            <person name="Huang W."/>
            <person name="Nel W.J."/>
            <person name="Swalarsk-Parry B.S."/>
            <person name="Vaghefi N."/>
            <person name="Wilken P.M."/>
            <person name="An Z."/>
            <person name="de Beer Z.W."/>
            <person name="De Vos L."/>
            <person name="Chen L."/>
            <person name="Duong T.A."/>
            <person name="Gao Y."/>
            <person name="Hammerbacher A."/>
            <person name="Kikkert J.R."/>
            <person name="Li Y."/>
            <person name="Li H."/>
            <person name="Li K."/>
            <person name="Li Q."/>
            <person name="Liu X."/>
            <person name="Ma X."/>
            <person name="Naidoo K."/>
            <person name="Pethybridge S.J."/>
            <person name="Sun J."/>
            <person name="Steenkamp E.T."/>
            <person name="van der Nest M.A."/>
            <person name="van Wyk S."/>
            <person name="Wingfield M.J."/>
            <person name="Xiong C."/>
            <person name="Yue Q."/>
            <person name="Zhang X."/>
        </authorList>
    </citation>
    <scope>NUCLEOTIDE SEQUENCE [LARGE SCALE GENOMIC DNA]</scope>
    <source>
        <strain evidence="5 6">BP6252</strain>
    </source>
</reference>
<dbReference type="EMBL" id="PDLM01000008">
    <property type="protein sequence ID" value="RDW71070.1"/>
    <property type="molecule type" value="Genomic_DNA"/>
</dbReference>
<dbReference type="PROSITE" id="PS50048">
    <property type="entry name" value="ZN2_CY6_FUNGAL_2"/>
    <property type="match status" value="1"/>
</dbReference>
<gene>
    <name evidence="5" type="ORF">BP6252_07633</name>
</gene>
<evidence type="ECO:0000313" key="6">
    <source>
        <dbReference type="Proteomes" id="UP000256645"/>
    </source>
</evidence>
<dbReference type="CDD" id="cd00067">
    <property type="entry name" value="GAL4"/>
    <property type="match status" value="1"/>
</dbReference>
<evidence type="ECO:0000256" key="2">
    <source>
        <dbReference type="ARBA" id="ARBA00023242"/>
    </source>
</evidence>
<dbReference type="GO" id="GO:0005634">
    <property type="term" value="C:nucleus"/>
    <property type="evidence" value="ECO:0007669"/>
    <property type="project" value="UniProtKB-SubCell"/>
</dbReference>
<dbReference type="Pfam" id="PF00172">
    <property type="entry name" value="Zn_clus"/>
    <property type="match status" value="1"/>
</dbReference>